<feature type="compositionally biased region" description="Basic residues" evidence="1">
    <location>
        <begin position="682"/>
        <end position="696"/>
    </location>
</feature>
<evidence type="ECO:0000256" key="1">
    <source>
        <dbReference type="SAM" id="MobiDB-lite"/>
    </source>
</evidence>
<dbReference type="EMBL" id="JAHXZJ010001119">
    <property type="protein sequence ID" value="KAH0554225.1"/>
    <property type="molecule type" value="Genomic_DNA"/>
</dbReference>
<name>A0AAV7INN4_COTGL</name>
<sequence>MAEIANSTVFTNGVTCNTTDLLQRAFQEVINDDDHEFVTFLTDGDASHTIHLTQAQAAELNLNFEVDSCANDQSDELSYQSQQQQQQQQCQTTALNGYHNTQSQSKFDSASPGTPETIDYETARWSIDDKLDGHDADTASKPITIDDITSSSAKTIDFEPNTRSNVQALFIHSDSSKKAELSNISSNFNEIQLAIDGKNIQQNFSTAASSSSSPQVLQKLPVYLPSSQFIIKPAQTILKTSKSIQLISNSKLINGNNGSQHQNQNSVLLPKVSTLLNSVNSHVFKGTSVASQVVHGNSLSAQLLTPQIITCESSNQRVTNINAGGNTSGQCNTSNNSNGNNNISIINNKNGNLIANGVRSQSLSNTQQIRLLPRVTGAIQETNAGQFTAVVNKTAAINESVNRKMTAGSLIGGKISTGVISSRTAQFTPRMVTTSIGKLATTATKVPINSLKSSITFPAGTTIRPQNFRSVNAGLIQRNGTSVSTPVSILKPQPKVVPKQNLGVGSPISAVLNGAGTGVGSLQKIVKVAPQSLSMDTVKRVQNNEAKRSSDLVMNKMDVKKLKTVGMLSSGTAGQTDLAKPLGSNENPIQIVQQGHTFHSSQKLTQSQLKQIAHVLQQRSQESSIPNEKIVYRVVFPEELDLRIRNPMNLLKSRGGKRGRPKKKPTKSMIVEDDSEEAKDERKKHVARTRSGRLSRPPKHIVRDYKHLHHLDFMEPDLDDSDGGYSDYYVNNDKIDSEEAAKDLLTGYEGPKRKISDHFRCPTCNKIYLGRSRMTKHFELYPDHGSPDQLPPMTAEPELKQSPQYPQDQFKRKGKRRGPWAYITPEAKSERRQIKLKEALVACDTEEILKIAAKPVLNAQSLFDLMVIKSDNCLKTFLSELKTLVDTARERVSTMLSPENDDEDKDEHVLELNDDLLCDTLGLVPGYYNVNEEIFKSSNQFYNTSFTTSTDEEPPSKLSKIDNDDGKENIDERLNHFGDNNINLNVNVSNFLNDRKFESVNVNCPEVLTALTLMPRNSSPINSTDSLSKSHNNLSTKLLISNPEIQSQILDNPGFQKIQINTSKHTFKKLEPAQEGFTKLNGSKLDITNSQSSLSSLSSLSTSSSTSSEFTNTKLNDNNYEQNKIDNCLTQTFIKLEPMQQIGFVKLENGTVGTYQQKNSTQSFKLQVNNNSYTDNTEQSNSCNVTQTFTKGFQKIIPKIIPVSSTASDNSSNQCNKTEAFNSGNDSNKDILCKLSNNLQTIMNESVVPIMTSNCDANLFVSADNLDITKMTNYDLDLLTSNSVIDKNLMMDEKLVEQLQLVDQTRLVDELVSERLKNIMPDNILDSNLISSNTANLDTELDFEALSEEFNRNTRS</sequence>
<accession>A0AAV7INN4</accession>
<keyword evidence="4" id="KW-1185">Reference proteome</keyword>
<dbReference type="InterPro" id="IPR031885">
    <property type="entry name" value="DUF4764"/>
</dbReference>
<proteinExistence type="predicted"/>
<feature type="domain" description="DUF4764" evidence="2">
    <location>
        <begin position="676"/>
        <end position="792"/>
    </location>
</feature>
<feature type="compositionally biased region" description="Basic residues" evidence="1">
    <location>
        <begin position="654"/>
        <end position="666"/>
    </location>
</feature>
<evidence type="ECO:0000313" key="3">
    <source>
        <dbReference type="EMBL" id="KAH0554225.1"/>
    </source>
</evidence>
<protein>
    <recommendedName>
        <fullName evidence="2">DUF4764 domain-containing protein</fullName>
    </recommendedName>
</protein>
<gene>
    <name evidence="3" type="ORF">KQX54_008628</name>
</gene>
<organism evidence="3 4">
    <name type="scientific">Cotesia glomerata</name>
    <name type="common">Lepidopteran parasitic wasp</name>
    <name type="synonym">Apanteles glomeratus</name>
    <dbReference type="NCBI Taxonomy" id="32391"/>
    <lineage>
        <taxon>Eukaryota</taxon>
        <taxon>Metazoa</taxon>
        <taxon>Ecdysozoa</taxon>
        <taxon>Arthropoda</taxon>
        <taxon>Hexapoda</taxon>
        <taxon>Insecta</taxon>
        <taxon>Pterygota</taxon>
        <taxon>Neoptera</taxon>
        <taxon>Endopterygota</taxon>
        <taxon>Hymenoptera</taxon>
        <taxon>Apocrita</taxon>
        <taxon>Ichneumonoidea</taxon>
        <taxon>Braconidae</taxon>
        <taxon>Microgastrinae</taxon>
        <taxon>Cotesia</taxon>
    </lineage>
</organism>
<evidence type="ECO:0000313" key="4">
    <source>
        <dbReference type="Proteomes" id="UP000826195"/>
    </source>
</evidence>
<comment type="caution">
    <text evidence="3">The sequence shown here is derived from an EMBL/GenBank/DDBJ whole genome shotgun (WGS) entry which is preliminary data.</text>
</comment>
<dbReference type="Proteomes" id="UP000826195">
    <property type="component" value="Unassembled WGS sequence"/>
</dbReference>
<reference evidence="3 4" key="1">
    <citation type="journal article" date="2021" name="J. Hered.">
        <title>A chromosome-level genome assembly of the parasitoid wasp, Cotesia glomerata (Hymenoptera: Braconidae).</title>
        <authorList>
            <person name="Pinto B.J."/>
            <person name="Weis J.J."/>
            <person name="Gamble T."/>
            <person name="Ode P.J."/>
            <person name="Paul R."/>
            <person name="Zaspel J.M."/>
        </authorList>
    </citation>
    <scope>NUCLEOTIDE SEQUENCE [LARGE SCALE GENOMIC DNA]</scope>
    <source>
        <strain evidence="3">CgM1</strain>
    </source>
</reference>
<feature type="region of interest" description="Disordered" evidence="1">
    <location>
        <begin position="782"/>
        <end position="816"/>
    </location>
</feature>
<dbReference type="PANTHER" id="PTHR16116:SF5">
    <property type="entry name" value="ZINC FINGER PROTEIN 839"/>
    <property type="match status" value="1"/>
</dbReference>
<dbReference type="PANTHER" id="PTHR16116">
    <property type="entry name" value="ZINC FINGER PROTEIN 839"/>
    <property type="match status" value="1"/>
</dbReference>
<evidence type="ECO:0000259" key="2">
    <source>
        <dbReference type="Pfam" id="PF15961"/>
    </source>
</evidence>
<dbReference type="InterPro" id="IPR039946">
    <property type="entry name" value="ZN839"/>
</dbReference>
<feature type="region of interest" description="Disordered" evidence="1">
    <location>
        <begin position="946"/>
        <end position="965"/>
    </location>
</feature>
<feature type="region of interest" description="Disordered" evidence="1">
    <location>
        <begin position="651"/>
        <end position="696"/>
    </location>
</feature>
<dbReference type="Pfam" id="PF15961">
    <property type="entry name" value="DUF4764"/>
    <property type="match status" value="1"/>
</dbReference>